<dbReference type="AlphaFoldDB" id="K1TU80"/>
<dbReference type="PANTHER" id="PTHR43389">
    <property type="entry name" value="V-TYPE PROTON ATPASE SUBUNIT B"/>
    <property type="match status" value="1"/>
</dbReference>
<keyword evidence="2" id="KW-0406">Ion transport</keyword>
<dbReference type="PANTHER" id="PTHR43389:SF4">
    <property type="entry name" value="V-TYPE PROTON ATPASE SUBUNIT B"/>
    <property type="match status" value="1"/>
</dbReference>
<dbReference type="InterPro" id="IPR023366">
    <property type="entry name" value="ATP_synth_asu-like_sf"/>
</dbReference>
<dbReference type="Gene3D" id="2.40.30.20">
    <property type="match status" value="1"/>
</dbReference>
<dbReference type="Pfam" id="PF02874">
    <property type="entry name" value="ATP-synt_ab_N"/>
    <property type="match status" value="1"/>
</dbReference>
<dbReference type="InterPro" id="IPR004100">
    <property type="entry name" value="ATPase_F1/V1/A1_a/bsu_N"/>
</dbReference>
<gene>
    <name evidence="4" type="ORF">OBE_02420</name>
</gene>
<sequence>MSTMIIQHLRLDAINGSLVELDGVKDASFDEIVNFKLDDGTQRTGRIVKIDGEHITVQVFEGTRGI</sequence>
<evidence type="ECO:0000259" key="3">
    <source>
        <dbReference type="Pfam" id="PF02874"/>
    </source>
</evidence>
<dbReference type="GO" id="GO:0007035">
    <property type="term" value="P:vacuolar acidification"/>
    <property type="evidence" value="ECO:0007669"/>
    <property type="project" value="TreeGrafter"/>
</dbReference>
<dbReference type="InterPro" id="IPR022879">
    <property type="entry name" value="V-ATPase_su_B/beta"/>
</dbReference>
<protein>
    <submittedName>
        <fullName evidence="4">Vacuolar ATP synthase subunit B</fullName>
    </submittedName>
</protein>
<feature type="non-terminal residue" evidence="4">
    <location>
        <position position="66"/>
    </location>
</feature>
<dbReference type="GO" id="GO:0046034">
    <property type="term" value="P:ATP metabolic process"/>
    <property type="evidence" value="ECO:0007669"/>
    <property type="project" value="InterPro"/>
</dbReference>
<accession>K1TU80</accession>
<evidence type="ECO:0000313" key="4">
    <source>
        <dbReference type="EMBL" id="EKC73378.1"/>
    </source>
</evidence>
<organism evidence="4">
    <name type="scientific">human gut metagenome</name>
    <dbReference type="NCBI Taxonomy" id="408170"/>
    <lineage>
        <taxon>unclassified sequences</taxon>
        <taxon>metagenomes</taxon>
        <taxon>organismal metagenomes</taxon>
    </lineage>
</organism>
<dbReference type="CDD" id="cd18118">
    <property type="entry name" value="ATP-synt_V_A-type_beta_N"/>
    <property type="match status" value="1"/>
</dbReference>
<evidence type="ECO:0000256" key="1">
    <source>
        <dbReference type="ARBA" id="ARBA00022448"/>
    </source>
</evidence>
<proteinExistence type="predicted"/>
<feature type="domain" description="ATPase F1/V1/A1 complex alpha/beta subunit N-terminal" evidence="3">
    <location>
        <begin position="14"/>
        <end position="66"/>
    </location>
</feature>
<evidence type="ECO:0000256" key="2">
    <source>
        <dbReference type="ARBA" id="ARBA00023065"/>
    </source>
</evidence>
<dbReference type="EMBL" id="AJWZ01001577">
    <property type="protein sequence ID" value="EKC73378.1"/>
    <property type="molecule type" value="Genomic_DNA"/>
</dbReference>
<reference evidence="4" key="1">
    <citation type="journal article" date="2013" name="Environ. Microbiol.">
        <title>Microbiota from the distal guts of lean and obese adolescents exhibit partial functional redundancy besides clear differences in community structure.</title>
        <authorList>
            <person name="Ferrer M."/>
            <person name="Ruiz A."/>
            <person name="Lanza F."/>
            <person name="Haange S.B."/>
            <person name="Oberbach A."/>
            <person name="Till H."/>
            <person name="Bargiela R."/>
            <person name="Campoy C."/>
            <person name="Segura M.T."/>
            <person name="Richter M."/>
            <person name="von Bergen M."/>
            <person name="Seifert J."/>
            <person name="Suarez A."/>
        </authorList>
    </citation>
    <scope>NUCLEOTIDE SEQUENCE</scope>
</reference>
<dbReference type="GO" id="GO:0046961">
    <property type="term" value="F:proton-transporting ATPase activity, rotational mechanism"/>
    <property type="evidence" value="ECO:0007669"/>
    <property type="project" value="TreeGrafter"/>
</dbReference>
<name>K1TU80_9ZZZZ</name>
<keyword evidence="1" id="KW-0813">Transport</keyword>
<comment type="caution">
    <text evidence="4">The sequence shown here is derived from an EMBL/GenBank/DDBJ whole genome shotgun (WGS) entry which is preliminary data.</text>
</comment>